<comment type="similarity">
    <text evidence="1">Belongs to the SH3BGR family.</text>
</comment>
<dbReference type="Proteomes" id="UP000597762">
    <property type="component" value="Unassembled WGS sequence"/>
</dbReference>
<evidence type="ECO:0008006" key="5">
    <source>
        <dbReference type="Google" id="ProtNLM"/>
    </source>
</evidence>
<feature type="compositionally biased region" description="Basic and acidic residues" evidence="2">
    <location>
        <begin position="119"/>
        <end position="138"/>
    </location>
</feature>
<protein>
    <recommendedName>
        <fullName evidence="5">SH3 domain-binding glutamic acid-rich-like protein</fullName>
    </recommendedName>
</protein>
<dbReference type="PANTHER" id="PTHR12232">
    <property type="entry name" value="SH3 DOMAIN-BINDING GLUTAMIC ACID-RICH-LIKE PROTEIN"/>
    <property type="match status" value="1"/>
</dbReference>
<dbReference type="SUPFAM" id="SSF52833">
    <property type="entry name" value="Thioredoxin-like"/>
    <property type="match status" value="1"/>
</dbReference>
<dbReference type="Gene3D" id="3.40.30.10">
    <property type="entry name" value="Glutaredoxin"/>
    <property type="match status" value="1"/>
</dbReference>
<sequence length="191" mass="22366">MVIKVYISSVTCNNQQRKNQHTILSKLQAEKVDFIKIDVTDPKHNQEKLHMRELSKSRKEGTFAVPPQIFNDSEYCGDYEAFADALETQNLWEFLKMKELQDQLKQKIEDDDSLIGFNKEGEEEKKDEEGGEKTKEAIIEEEEKVVEEAKEGDEEEKKKEKEDTKETEADEKTNEEVEKKEKKTEESENQE</sequence>
<organism evidence="3 4">
    <name type="scientific">Acanthosepion pharaonis</name>
    <name type="common">Pharaoh cuttlefish</name>
    <name type="synonym">Sepia pharaonis</name>
    <dbReference type="NCBI Taxonomy" id="158019"/>
    <lineage>
        <taxon>Eukaryota</taxon>
        <taxon>Metazoa</taxon>
        <taxon>Spiralia</taxon>
        <taxon>Lophotrochozoa</taxon>
        <taxon>Mollusca</taxon>
        <taxon>Cephalopoda</taxon>
        <taxon>Coleoidea</taxon>
        <taxon>Decapodiformes</taxon>
        <taxon>Sepiida</taxon>
        <taxon>Sepiina</taxon>
        <taxon>Sepiidae</taxon>
        <taxon>Acanthosepion</taxon>
    </lineage>
</organism>
<dbReference type="GO" id="GO:0005737">
    <property type="term" value="C:cytoplasm"/>
    <property type="evidence" value="ECO:0007669"/>
    <property type="project" value="TreeGrafter"/>
</dbReference>
<dbReference type="PANTHER" id="PTHR12232:SF0">
    <property type="entry name" value="THIOREDOXIN DOMAIN-CONTAINING PROTEIN"/>
    <property type="match status" value="1"/>
</dbReference>
<feature type="compositionally biased region" description="Acidic residues" evidence="2">
    <location>
        <begin position="139"/>
        <end position="154"/>
    </location>
</feature>
<dbReference type="AlphaFoldDB" id="A0A812BTA5"/>
<accession>A0A812BTA5</accession>
<gene>
    <name evidence="3" type="ORF">SPHA_24907</name>
</gene>
<evidence type="ECO:0000256" key="1">
    <source>
        <dbReference type="ARBA" id="ARBA00007764"/>
    </source>
</evidence>
<feature type="compositionally biased region" description="Basic and acidic residues" evidence="2">
    <location>
        <begin position="155"/>
        <end position="191"/>
    </location>
</feature>
<reference evidence="3" key="1">
    <citation type="submission" date="2021-01" db="EMBL/GenBank/DDBJ databases">
        <authorList>
            <person name="Li R."/>
            <person name="Bekaert M."/>
        </authorList>
    </citation>
    <scope>NUCLEOTIDE SEQUENCE</scope>
    <source>
        <strain evidence="3">Farmed</strain>
    </source>
</reference>
<evidence type="ECO:0000313" key="3">
    <source>
        <dbReference type="EMBL" id="CAE1245882.1"/>
    </source>
</evidence>
<dbReference type="Pfam" id="PF04908">
    <property type="entry name" value="SH3BGR"/>
    <property type="match status" value="1"/>
</dbReference>
<evidence type="ECO:0000256" key="2">
    <source>
        <dbReference type="SAM" id="MobiDB-lite"/>
    </source>
</evidence>
<dbReference type="InterPro" id="IPR051033">
    <property type="entry name" value="SH3BGR"/>
</dbReference>
<comment type="caution">
    <text evidence="3">The sequence shown here is derived from an EMBL/GenBank/DDBJ whole genome shotgun (WGS) entry which is preliminary data.</text>
</comment>
<dbReference type="EMBL" id="CAHIKZ030000939">
    <property type="protein sequence ID" value="CAE1245882.1"/>
    <property type="molecule type" value="Genomic_DNA"/>
</dbReference>
<evidence type="ECO:0000313" key="4">
    <source>
        <dbReference type="Proteomes" id="UP000597762"/>
    </source>
</evidence>
<proteinExistence type="inferred from homology"/>
<feature type="region of interest" description="Disordered" evidence="2">
    <location>
        <begin position="115"/>
        <end position="191"/>
    </location>
</feature>
<keyword evidence="4" id="KW-1185">Reference proteome</keyword>
<name>A0A812BTA5_ACAPH</name>
<dbReference type="OrthoDB" id="9932926at2759"/>
<dbReference type="InterPro" id="IPR036249">
    <property type="entry name" value="Thioredoxin-like_sf"/>
</dbReference>
<dbReference type="InterPro" id="IPR006993">
    <property type="entry name" value="Glut_rich_SH3-bd"/>
</dbReference>